<dbReference type="EMBL" id="CP018135">
    <property type="protein sequence ID" value="APF40842.1"/>
    <property type="molecule type" value="Genomic_DNA"/>
</dbReference>
<dbReference type="Proteomes" id="UP000183530">
    <property type="component" value="Chromosome"/>
</dbReference>
<gene>
    <name evidence="2" type="ORF">BHE16_07240</name>
</gene>
<reference evidence="2 3" key="1">
    <citation type="submission" date="2016-11" db="EMBL/GenBank/DDBJ databases">
        <title>Genome sequencing of Zhihengliuella aestuarii B18 antagonistic to Plasmodiophora brassicae.</title>
        <authorList>
            <person name="Luo Y."/>
        </authorList>
    </citation>
    <scope>NUCLEOTIDE SEQUENCE [LARGE SCALE GENOMIC DNA]</scope>
    <source>
        <strain evidence="2 3">B18</strain>
    </source>
</reference>
<feature type="region of interest" description="Disordered" evidence="1">
    <location>
        <begin position="1"/>
        <end position="63"/>
    </location>
</feature>
<feature type="compositionally biased region" description="Basic and acidic residues" evidence="1">
    <location>
        <begin position="46"/>
        <end position="58"/>
    </location>
</feature>
<dbReference type="KEGG" id="nae:BHE16_07240"/>
<evidence type="ECO:0000313" key="3">
    <source>
        <dbReference type="Proteomes" id="UP000183530"/>
    </source>
</evidence>
<evidence type="ECO:0000256" key="1">
    <source>
        <dbReference type="SAM" id="MobiDB-lite"/>
    </source>
</evidence>
<accession>A0A1L2ZP55</accession>
<dbReference type="STRING" id="556325.BHE16_07240"/>
<proteinExistence type="predicted"/>
<dbReference type="AlphaFoldDB" id="A0A1L2ZP55"/>
<name>A0A1L2ZP55_9MICC</name>
<protein>
    <submittedName>
        <fullName evidence="2">Uncharacterized protein</fullName>
    </submittedName>
</protein>
<organism evidence="2 3">
    <name type="scientific">Neomicrococcus aestuarii</name>
    <dbReference type="NCBI Taxonomy" id="556325"/>
    <lineage>
        <taxon>Bacteria</taxon>
        <taxon>Bacillati</taxon>
        <taxon>Actinomycetota</taxon>
        <taxon>Actinomycetes</taxon>
        <taxon>Micrococcales</taxon>
        <taxon>Micrococcaceae</taxon>
        <taxon>Neomicrococcus</taxon>
    </lineage>
</organism>
<evidence type="ECO:0000313" key="2">
    <source>
        <dbReference type="EMBL" id="APF40842.1"/>
    </source>
</evidence>
<sequence length="255" mass="28207">MRGQKLGHRSASAAATKTVAGKSLKTSSEALQAGTTRVKVSTKSVSADRKKPARERNNEPTQGLEVVDSRGLGTDEIQRAIDYLASLQDLRPAMRTHHRAQVEAALLSNVKLISDATQKQAARSAGVRLRLLEEEGFETFESLAQIRRITESSARTWVSRQRKASLLFTVEYDNKVLIPKFQLTEEGKLDDAVSTLVTKPLLEAGVDPWTLWSWSTRPTGLLSDQVPTEVARVNKRRIQKAVSTYIADRKFPIGA</sequence>
<feature type="compositionally biased region" description="Polar residues" evidence="1">
    <location>
        <begin position="24"/>
        <end position="45"/>
    </location>
</feature>
<keyword evidence="3" id="KW-1185">Reference proteome</keyword>